<comment type="similarity">
    <text evidence="2">Belongs to the bacterial solute-binding protein 5 family.</text>
</comment>
<evidence type="ECO:0000256" key="2">
    <source>
        <dbReference type="ARBA" id="ARBA00005695"/>
    </source>
</evidence>
<gene>
    <name evidence="4" type="ORF">P2G67_10985</name>
</gene>
<dbReference type="SUPFAM" id="SSF53850">
    <property type="entry name" value="Periplasmic binding protein-like II"/>
    <property type="match status" value="1"/>
</dbReference>
<dbReference type="Pfam" id="PF00496">
    <property type="entry name" value="SBP_bac_5"/>
    <property type="match status" value="1"/>
</dbReference>
<accession>A0ABT5YNP7</accession>
<dbReference type="Gene3D" id="3.10.105.10">
    <property type="entry name" value="Dipeptide-binding Protein, Domain 3"/>
    <property type="match status" value="1"/>
</dbReference>
<protein>
    <submittedName>
        <fullName evidence="4">Peptide ABC transporter substrate-binding protein</fullName>
    </submittedName>
</protein>
<feature type="domain" description="Solute-binding protein family 5" evidence="3">
    <location>
        <begin position="106"/>
        <end position="459"/>
    </location>
</feature>
<dbReference type="InterPro" id="IPR000914">
    <property type="entry name" value="SBP_5_dom"/>
</dbReference>
<sequence>MGDVSRGILVAAVIGVASLAGAVLQSDTAAAAGGDGELTIGITQFPGTLHPNIDAMAAKYYVLAMTNRPLSHFDHDWEPSCMLCTELPTLENGLVEREALPDGGEGLAITLELHPEATWGDGTPVTTEDVVFTWEVGRHPGSGISNAELYRRLLDVRVHDGKRFTFLTDRVSFRYNVFADFRLLPAHIERPIFESDPDAYRNRTAFDADPTNPALAWGPYRITEITPGAEISLEPNETWYGQPPAFDRITVRAIENSAALEANLLSGSIDMIAGELGLEVDQAMSLEPRLGGDYQVEYVAGLFYEHIDLLLDNPVLADRRVRQALLYAIDREAVSERLFGGHNPVAHGNVSPLDRVHAEDIQHYAFDPERAGALLDEAGWSELRDGVRHNAEGEALRLDFMTTAGNRTRELLQQVLQSQWREVGVDARIRNETPRVFFGQTLDRRNYGAMALFGWLSSPEHVPRTTLHSEEIPTADNGWTGQNYSGFSDPRVDELIDLIEVELDPEVRLELWHELQTIYAEELPVLPLFWRAQPFIVPDWLAGLRPTGHMLASSNWVEEWHRRD</sequence>
<dbReference type="CDD" id="cd08513">
    <property type="entry name" value="PBP2_thermophilic_Hb8_like"/>
    <property type="match status" value="1"/>
</dbReference>
<dbReference type="InterPro" id="IPR039424">
    <property type="entry name" value="SBP_5"/>
</dbReference>
<dbReference type="Gene3D" id="3.90.76.10">
    <property type="entry name" value="Dipeptide-binding Protein, Domain 1"/>
    <property type="match status" value="1"/>
</dbReference>
<dbReference type="Gene3D" id="3.40.190.10">
    <property type="entry name" value="Periplasmic binding protein-like II"/>
    <property type="match status" value="1"/>
</dbReference>
<dbReference type="InterPro" id="IPR030678">
    <property type="entry name" value="Peptide/Ni-bd"/>
</dbReference>
<dbReference type="EMBL" id="JARHUD010000006">
    <property type="protein sequence ID" value="MDF2096502.1"/>
    <property type="molecule type" value="Genomic_DNA"/>
</dbReference>
<dbReference type="PIRSF" id="PIRSF002741">
    <property type="entry name" value="MppA"/>
    <property type="match status" value="1"/>
</dbReference>
<evidence type="ECO:0000313" key="5">
    <source>
        <dbReference type="Proteomes" id="UP001215503"/>
    </source>
</evidence>
<reference evidence="4 5" key="1">
    <citation type="submission" date="2023-03" db="EMBL/GenBank/DDBJ databases">
        <title>Fodinicurvata sp. CAU 1616 isolated from sea sendiment.</title>
        <authorList>
            <person name="Kim W."/>
        </authorList>
    </citation>
    <scope>NUCLEOTIDE SEQUENCE [LARGE SCALE GENOMIC DNA]</scope>
    <source>
        <strain evidence="4 5">CAU 1616</strain>
    </source>
</reference>
<comment type="caution">
    <text evidence="4">The sequence shown here is derived from an EMBL/GenBank/DDBJ whole genome shotgun (WGS) entry which is preliminary data.</text>
</comment>
<comment type="subcellular location">
    <subcellularLocation>
        <location evidence="1">Periplasm</location>
    </subcellularLocation>
</comment>
<organism evidence="4 5">
    <name type="scientific">Aquibaculum arenosum</name>
    <dbReference type="NCBI Taxonomy" id="3032591"/>
    <lineage>
        <taxon>Bacteria</taxon>
        <taxon>Pseudomonadati</taxon>
        <taxon>Pseudomonadota</taxon>
        <taxon>Alphaproteobacteria</taxon>
        <taxon>Rhodospirillales</taxon>
        <taxon>Rhodovibrionaceae</taxon>
        <taxon>Aquibaculum</taxon>
    </lineage>
</organism>
<evidence type="ECO:0000259" key="3">
    <source>
        <dbReference type="Pfam" id="PF00496"/>
    </source>
</evidence>
<dbReference type="RefSeq" id="WP_275822995.1">
    <property type="nucleotide sequence ID" value="NZ_JARHUD010000006.1"/>
</dbReference>
<keyword evidence="5" id="KW-1185">Reference proteome</keyword>
<evidence type="ECO:0000313" key="4">
    <source>
        <dbReference type="EMBL" id="MDF2096502.1"/>
    </source>
</evidence>
<name>A0ABT5YNP7_9PROT</name>
<dbReference type="PANTHER" id="PTHR30290">
    <property type="entry name" value="PERIPLASMIC BINDING COMPONENT OF ABC TRANSPORTER"/>
    <property type="match status" value="1"/>
</dbReference>
<evidence type="ECO:0000256" key="1">
    <source>
        <dbReference type="ARBA" id="ARBA00004418"/>
    </source>
</evidence>
<proteinExistence type="inferred from homology"/>
<dbReference type="Proteomes" id="UP001215503">
    <property type="component" value="Unassembled WGS sequence"/>
</dbReference>